<proteinExistence type="predicted"/>
<comment type="caution">
    <text evidence="1">The sequence shown here is derived from an EMBL/GenBank/DDBJ whole genome shotgun (WGS) entry which is preliminary data.</text>
</comment>
<accession>A0ACC2WXV9</accession>
<gene>
    <name evidence="1" type="ORF">QFC20_000522</name>
</gene>
<protein>
    <submittedName>
        <fullName evidence="1">Uncharacterized protein</fullName>
    </submittedName>
</protein>
<reference evidence="1" key="1">
    <citation type="submission" date="2023-04" db="EMBL/GenBank/DDBJ databases">
        <title>Draft Genome sequencing of Naganishia species isolated from polar environments using Oxford Nanopore Technology.</title>
        <authorList>
            <person name="Leo P."/>
            <person name="Venkateswaran K."/>
        </authorList>
    </citation>
    <scope>NUCLEOTIDE SEQUENCE</scope>
    <source>
        <strain evidence="1">MNA-CCFEE 5262</strain>
    </source>
</reference>
<name>A0ACC2WXV9_9TREE</name>
<organism evidence="1 2">
    <name type="scientific">Naganishia adeliensis</name>
    <dbReference type="NCBI Taxonomy" id="92952"/>
    <lineage>
        <taxon>Eukaryota</taxon>
        <taxon>Fungi</taxon>
        <taxon>Dikarya</taxon>
        <taxon>Basidiomycota</taxon>
        <taxon>Agaricomycotina</taxon>
        <taxon>Tremellomycetes</taxon>
        <taxon>Filobasidiales</taxon>
        <taxon>Filobasidiaceae</taxon>
        <taxon>Naganishia</taxon>
    </lineage>
</organism>
<evidence type="ECO:0000313" key="1">
    <source>
        <dbReference type="EMBL" id="KAJ9116589.1"/>
    </source>
</evidence>
<keyword evidence="2" id="KW-1185">Reference proteome</keyword>
<dbReference type="Proteomes" id="UP001230649">
    <property type="component" value="Unassembled WGS sequence"/>
</dbReference>
<evidence type="ECO:0000313" key="2">
    <source>
        <dbReference type="Proteomes" id="UP001230649"/>
    </source>
</evidence>
<dbReference type="EMBL" id="JASBWS010000003">
    <property type="protein sequence ID" value="KAJ9116589.1"/>
    <property type="molecule type" value="Genomic_DNA"/>
</dbReference>
<sequence length="1096" mass="123499">MSQPDAQEVKPVAQTLNEVEVKEPTKSSVKKDAKRAEKAAKLAAKVSKAPPQWNQPGQGKKSGPAVKEEKKPSVPVAEEFVNTTPKGDKKDVSGDLPKTAYNPLAVEAAWYDWWMSKGFFTPRYKEGTEREIPNAPGKGKIYTGDVRDEGVFVIPAPPPNVTGSLHIGHALTAALQDTLTRWYRMKGYTTLHAPGFDHAGISTQSVVENRLLKLEGKSRHDYGREAFLEKVWEWKETYQNRITTQIHRLGTSSDWDRVAFTMDPQLSTAVREAFCQMHQKGMIYRANRLVNWCVKLNTTLSNLEVDQKELTGRIMINVPGYDPKEKFEFGAITSFAYEIDGSDEKIIVATTRPETMLGDTAIAVHPDDPRYTHLHGKFAKHPFVDRRIPIVCDPITVDMSFGTGAVKITPAHDHNDYECGKRHNLEFINLMNDDGTYNDNAGERFKGMKRFHVRTAILEALKEKGLYIETKDNPMQIPICSKSGDIIEAIMKPQWWVDFKDASAEALRRTAAGELEILPKSSANEWTRWLTDPQDWCISRQLWWGHRCPAYLVTIDGQPADEADNENWVVGRTEEEAMEQAAKKANGKPFTIRQDDDVLDTWFSSGLWPFSIQGWPSKTPDLERFYPAQMLETGWDILFFWVARMVLLGITLTGQMPFKEVFCHGLIRDAEGRKMSKSLGNVIDPIDLIEGSTLEALHEQLRQGNLADKEITRAIEGQKKLFPKGIPQCGTDALRFALCNYTTGGRDILLKVSDVEGYRKFCNKLWNATKFCMFKLGMVDIDGVRLESNFVPNKTDAKTGKETLAERWILHKLSKASAEINKDLERRAFHDATEKMHAFWLYDLCDVFIEATKPFTTEETPADIKESVKNTIYTCLESALRLVHPVMPYVSEDLWQRLPRRAEDKSETIMLCPYPVEASIPREDYLDPQAEKDFDSVFALIRSARSIMASYGLPTNGKTPEERHDILVQADDEATAEMITSQIPVISSLVKGSRDIKILRGASEVPAGCGTEPVSVTLAVHILVKGKVNATDEIAKLEKKTTLAQQGKDKLEKLAAQKNYEAIPAEVRAKNADKARELEAEIETLRLAIEKFKTLA</sequence>